<dbReference type="Proteomes" id="UP001431783">
    <property type="component" value="Unassembled WGS sequence"/>
</dbReference>
<feature type="signal peptide" evidence="1">
    <location>
        <begin position="1"/>
        <end position="19"/>
    </location>
</feature>
<dbReference type="PROSITE" id="PS51257">
    <property type="entry name" value="PROKAR_LIPOPROTEIN"/>
    <property type="match status" value="1"/>
</dbReference>
<name>A0AAW1USZ5_9CUCU</name>
<evidence type="ECO:0000256" key="1">
    <source>
        <dbReference type="SAM" id="SignalP"/>
    </source>
</evidence>
<dbReference type="InterPro" id="IPR045860">
    <property type="entry name" value="Snake_toxin-like_sf"/>
</dbReference>
<protein>
    <submittedName>
        <fullName evidence="2">Uncharacterized protein</fullName>
    </submittedName>
</protein>
<keyword evidence="1" id="KW-0732">Signal</keyword>
<dbReference type="Gene3D" id="2.10.60.10">
    <property type="entry name" value="CD59"/>
    <property type="match status" value="1"/>
</dbReference>
<feature type="chain" id="PRO_5043441516" evidence="1">
    <location>
        <begin position="20"/>
        <end position="111"/>
    </location>
</feature>
<proteinExistence type="predicted"/>
<dbReference type="EMBL" id="JARQZJ010000091">
    <property type="protein sequence ID" value="KAK9883653.1"/>
    <property type="molecule type" value="Genomic_DNA"/>
</dbReference>
<comment type="caution">
    <text evidence="2">The sequence shown here is derived from an EMBL/GenBank/DDBJ whole genome shotgun (WGS) entry which is preliminary data.</text>
</comment>
<evidence type="ECO:0000313" key="2">
    <source>
        <dbReference type="EMBL" id="KAK9883653.1"/>
    </source>
</evidence>
<organism evidence="2 3">
    <name type="scientific">Henosepilachna vigintioctopunctata</name>
    <dbReference type="NCBI Taxonomy" id="420089"/>
    <lineage>
        <taxon>Eukaryota</taxon>
        <taxon>Metazoa</taxon>
        <taxon>Ecdysozoa</taxon>
        <taxon>Arthropoda</taxon>
        <taxon>Hexapoda</taxon>
        <taxon>Insecta</taxon>
        <taxon>Pterygota</taxon>
        <taxon>Neoptera</taxon>
        <taxon>Endopterygota</taxon>
        <taxon>Coleoptera</taxon>
        <taxon>Polyphaga</taxon>
        <taxon>Cucujiformia</taxon>
        <taxon>Coccinelloidea</taxon>
        <taxon>Coccinellidae</taxon>
        <taxon>Epilachninae</taxon>
        <taxon>Epilachnini</taxon>
        <taxon>Henosepilachna</taxon>
    </lineage>
</organism>
<dbReference type="SUPFAM" id="SSF57302">
    <property type="entry name" value="Snake toxin-like"/>
    <property type="match status" value="1"/>
</dbReference>
<keyword evidence="3" id="KW-1185">Reference proteome</keyword>
<evidence type="ECO:0000313" key="3">
    <source>
        <dbReference type="Proteomes" id="UP001431783"/>
    </source>
</evidence>
<gene>
    <name evidence="2" type="ORF">WA026_001823</name>
</gene>
<reference evidence="2 3" key="1">
    <citation type="submission" date="2023-03" db="EMBL/GenBank/DDBJ databases">
        <title>Genome insight into feeding habits of ladybird beetles.</title>
        <authorList>
            <person name="Li H.-S."/>
            <person name="Huang Y.-H."/>
            <person name="Pang H."/>
        </authorList>
    </citation>
    <scope>NUCLEOTIDE SEQUENCE [LARGE SCALE GENOMIC DNA]</scope>
    <source>
        <strain evidence="2">SYSU_2023b</strain>
        <tissue evidence="2">Whole body</tissue>
    </source>
</reference>
<dbReference type="AlphaFoldDB" id="A0AAW1USZ5"/>
<sequence length="111" mass="12328">MTKYLKVLVLVIVFSACDCAELCQVCTSTDTSSSCRYGSTAAVDPNKECPSGMSKCFRLSYILKCNGTQIFQRGCTTADFCNKQYQRQDIDIRLCQICDKDYCNTGTLLVA</sequence>
<accession>A0AAW1USZ5</accession>